<dbReference type="EMBL" id="BNJQ01000031">
    <property type="protein sequence ID" value="GHP10823.1"/>
    <property type="molecule type" value="Genomic_DNA"/>
</dbReference>
<dbReference type="PROSITE" id="PS51352">
    <property type="entry name" value="THIOREDOXIN_2"/>
    <property type="match status" value="1"/>
</dbReference>
<evidence type="ECO:0000313" key="2">
    <source>
        <dbReference type="EMBL" id="GHP10823.1"/>
    </source>
</evidence>
<dbReference type="OrthoDB" id="526128at2759"/>
<feature type="domain" description="Thioredoxin" evidence="1">
    <location>
        <begin position="1"/>
        <end position="154"/>
    </location>
</feature>
<protein>
    <submittedName>
        <fullName evidence="2">Nucleoredoxin</fullName>
    </submittedName>
</protein>
<dbReference type="AlphaFoldDB" id="A0A830HVM5"/>
<dbReference type="Gene3D" id="3.40.30.10">
    <property type="entry name" value="Glutaredoxin"/>
    <property type="match status" value="2"/>
</dbReference>
<dbReference type="GO" id="GO:0031397">
    <property type="term" value="P:negative regulation of protein ubiquitination"/>
    <property type="evidence" value="ECO:0007669"/>
    <property type="project" value="TreeGrafter"/>
</dbReference>
<dbReference type="SUPFAM" id="SSF52833">
    <property type="entry name" value="Thioredoxin-like"/>
    <property type="match status" value="2"/>
</dbReference>
<dbReference type="GO" id="GO:0030178">
    <property type="term" value="P:negative regulation of Wnt signaling pathway"/>
    <property type="evidence" value="ECO:0007669"/>
    <property type="project" value="TreeGrafter"/>
</dbReference>
<name>A0A830HVM5_9CHLO</name>
<keyword evidence="3" id="KW-1185">Reference proteome</keyword>
<dbReference type="InterPro" id="IPR036249">
    <property type="entry name" value="Thioredoxin-like_sf"/>
</dbReference>
<evidence type="ECO:0000259" key="1">
    <source>
        <dbReference type="PROSITE" id="PS51352"/>
    </source>
</evidence>
<dbReference type="Pfam" id="PF13905">
    <property type="entry name" value="Thioredoxin_8"/>
    <property type="match status" value="2"/>
</dbReference>
<dbReference type="InterPro" id="IPR012336">
    <property type="entry name" value="Thioredoxin-like_fold"/>
</dbReference>
<gene>
    <name evidence="2" type="ORF">PPROV_000955400</name>
</gene>
<dbReference type="GO" id="GO:0004791">
    <property type="term" value="F:thioredoxin-disulfide reductase (NADPH) activity"/>
    <property type="evidence" value="ECO:0007669"/>
    <property type="project" value="InterPro"/>
</dbReference>
<dbReference type="CDD" id="cd03009">
    <property type="entry name" value="TryX_like_TryX_NRX"/>
    <property type="match status" value="1"/>
</dbReference>
<comment type="caution">
    <text evidence="2">The sequence shown here is derived from an EMBL/GenBank/DDBJ whole genome shotgun (WGS) entry which is preliminary data.</text>
</comment>
<dbReference type="Proteomes" id="UP000660262">
    <property type="component" value="Unassembled WGS sequence"/>
</dbReference>
<sequence length="424" mass="45402">MESLLGASLRSCSSGGGGSLLSTASALAGKTVGLYFSAHWCPPCRQFTPVLSSIYSQLVEIGKPFEIVFISSDKSEEQYNEYLAEMPWLAVPYAARDVKDALSKKYKVSGIPSLVLVDGDTGNTINPQARGAVASEGAEGFPWKPLEVAEALGPNLVKADGTTTALADLQARKGHFGVYFSASWCGPCRSFTPKLVEAYNKLNKNNQPFDIVLVSSDRDKKSFDEYLGHMPWHAVPFDDANFGKRTGALSEKFEVQGIPRLVILDSDLNVVRSDARGAVMKDEDCSNFPWHPPAVADVDENPEPLNEVPCLVALVEEVDEAEQKAVQDALTAIATSSSGKPKDADGRELHFFFAAEDGGIGSQIRRIAKVGKPKQGKVDLVLLDLENSQTCTGGSGTAEEVGKLAETLAASFADGSATFTSLRS</sequence>
<dbReference type="PANTHER" id="PTHR46472">
    <property type="entry name" value="NUCLEOREDOXIN"/>
    <property type="match status" value="1"/>
</dbReference>
<proteinExistence type="predicted"/>
<dbReference type="InterPro" id="IPR045870">
    <property type="entry name" value="TryX_NRX_thioredoxin_dom"/>
</dbReference>
<dbReference type="GO" id="GO:0005634">
    <property type="term" value="C:nucleus"/>
    <property type="evidence" value="ECO:0007669"/>
    <property type="project" value="TreeGrafter"/>
</dbReference>
<organism evidence="2 3">
    <name type="scientific">Pycnococcus provasolii</name>
    <dbReference type="NCBI Taxonomy" id="41880"/>
    <lineage>
        <taxon>Eukaryota</taxon>
        <taxon>Viridiplantae</taxon>
        <taxon>Chlorophyta</taxon>
        <taxon>Pseudoscourfieldiophyceae</taxon>
        <taxon>Pseudoscourfieldiales</taxon>
        <taxon>Pycnococcaceae</taxon>
        <taxon>Pycnococcus</taxon>
    </lineage>
</organism>
<accession>A0A830HVM5</accession>
<reference evidence="2" key="1">
    <citation type="submission" date="2020-10" db="EMBL/GenBank/DDBJ databases">
        <title>Unveiling of a novel bifunctional photoreceptor, Dualchrome1, isolated from a cosmopolitan green alga.</title>
        <authorList>
            <person name="Suzuki S."/>
            <person name="Kawachi M."/>
        </authorList>
    </citation>
    <scope>NUCLEOTIDE SEQUENCE</scope>
    <source>
        <strain evidence="2">NIES 2893</strain>
    </source>
</reference>
<dbReference type="InterPro" id="IPR013766">
    <property type="entry name" value="Thioredoxin_domain"/>
</dbReference>
<evidence type="ECO:0000313" key="3">
    <source>
        <dbReference type="Proteomes" id="UP000660262"/>
    </source>
</evidence>
<dbReference type="PANTHER" id="PTHR46472:SF1">
    <property type="entry name" value="NUCLEOREDOXIN"/>
    <property type="match status" value="1"/>
</dbReference>